<evidence type="ECO:0000256" key="1">
    <source>
        <dbReference type="SAM" id="MobiDB-lite"/>
    </source>
</evidence>
<dbReference type="Proteomes" id="UP001281614">
    <property type="component" value="Unassembled WGS sequence"/>
</dbReference>
<feature type="region of interest" description="Disordered" evidence="1">
    <location>
        <begin position="96"/>
        <end position="117"/>
    </location>
</feature>
<name>A0AAD9Y5D2_COLKA</name>
<evidence type="ECO:0000313" key="2">
    <source>
        <dbReference type="EMBL" id="KAK2736063.1"/>
    </source>
</evidence>
<organism evidence="2 3">
    <name type="scientific">Colletotrichum kahawae</name>
    <name type="common">Coffee berry disease fungus</name>
    <dbReference type="NCBI Taxonomy" id="34407"/>
    <lineage>
        <taxon>Eukaryota</taxon>
        <taxon>Fungi</taxon>
        <taxon>Dikarya</taxon>
        <taxon>Ascomycota</taxon>
        <taxon>Pezizomycotina</taxon>
        <taxon>Sordariomycetes</taxon>
        <taxon>Hypocreomycetidae</taxon>
        <taxon>Glomerellales</taxon>
        <taxon>Glomerellaceae</taxon>
        <taxon>Colletotrichum</taxon>
        <taxon>Colletotrichum gloeosporioides species complex</taxon>
    </lineage>
</organism>
<proteinExistence type="predicted"/>
<protein>
    <submittedName>
        <fullName evidence="2">Uncharacterized protein</fullName>
    </submittedName>
</protein>
<sequence>MMGRWAKQILPNTSAKPPTSAVPRRVAAATGTVALGFMSIPYAQHLDNLGRYSWRVVLGTPTQANNQPPPITVTRTANRPLRTLIRPPVAGLPLHSFAPPSGGTPTPPLPIVPGVPSKARVEMDGPAFHSRNPHSSLANFSHEAIDWCFMLPVSWVMDPAGRDSDEVSPPVLSADWTLTRPSVAYRLPRHVMSSANDLLCFAWRQDEPETPKSGKILVREMVEGDGYGDGNRDGAARVWIIGQISLTWDPHALLTAFGRGGSHNVQLASAANGRRAFSIAHSDQPALRNFYQFAVTAEVETCQISYLQARFRFEPVAFS</sequence>
<reference evidence="2" key="1">
    <citation type="submission" date="2023-02" db="EMBL/GenBank/DDBJ databases">
        <title>Colletotrichum kahawae CIFC_Que2 genome sequencing and assembly.</title>
        <authorList>
            <person name="Baroncelli R."/>
        </authorList>
    </citation>
    <scope>NUCLEOTIDE SEQUENCE</scope>
    <source>
        <strain evidence="2">CIFC_Que2</strain>
    </source>
</reference>
<dbReference type="AlphaFoldDB" id="A0AAD9Y5D2"/>
<gene>
    <name evidence="2" type="ORF">CKAH01_07817</name>
</gene>
<evidence type="ECO:0000313" key="3">
    <source>
        <dbReference type="Proteomes" id="UP001281614"/>
    </source>
</evidence>
<comment type="caution">
    <text evidence="2">The sequence shown here is derived from an EMBL/GenBank/DDBJ whole genome shotgun (WGS) entry which is preliminary data.</text>
</comment>
<keyword evidence="3" id="KW-1185">Reference proteome</keyword>
<feature type="region of interest" description="Disordered" evidence="1">
    <location>
        <begin position="1"/>
        <end position="21"/>
    </location>
</feature>
<dbReference type="EMBL" id="VYYT01000433">
    <property type="protein sequence ID" value="KAK2736063.1"/>
    <property type="molecule type" value="Genomic_DNA"/>
</dbReference>
<accession>A0AAD9Y5D2</accession>